<dbReference type="Proteomes" id="UP000747542">
    <property type="component" value="Unassembled WGS sequence"/>
</dbReference>
<name>A0A8J5TE25_HOMAM</name>
<accession>A0A8J5TE25</accession>
<organism evidence="1 2">
    <name type="scientific">Homarus americanus</name>
    <name type="common">American lobster</name>
    <dbReference type="NCBI Taxonomy" id="6706"/>
    <lineage>
        <taxon>Eukaryota</taxon>
        <taxon>Metazoa</taxon>
        <taxon>Ecdysozoa</taxon>
        <taxon>Arthropoda</taxon>
        <taxon>Crustacea</taxon>
        <taxon>Multicrustacea</taxon>
        <taxon>Malacostraca</taxon>
        <taxon>Eumalacostraca</taxon>
        <taxon>Eucarida</taxon>
        <taxon>Decapoda</taxon>
        <taxon>Pleocyemata</taxon>
        <taxon>Astacidea</taxon>
        <taxon>Nephropoidea</taxon>
        <taxon>Nephropidae</taxon>
        <taxon>Homarus</taxon>
    </lineage>
</organism>
<gene>
    <name evidence="1" type="ORF">Hamer_G001075</name>
</gene>
<sequence>MELSTHLSTFHEVATSLPSSPALKMVFFLMATLIHLSGPSEGKVKCSQS</sequence>
<proteinExistence type="predicted"/>
<protein>
    <submittedName>
        <fullName evidence="1">Uncharacterized protein</fullName>
    </submittedName>
</protein>
<reference evidence="1" key="1">
    <citation type="journal article" date="2021" name="Sci. Adv.">
        <title>The American lobster genome reveals insights on longevity, neural, and immune adaptations.</title>
        <authorList>
            <person name="Polinski J.M."/>
            <person name="Zimin A.V."/>
            <person name="Clark K.F."/>
            <person name="Kohn A.B."/>
            <person name="Sadowski N."/>
            <person name="Timp W."/>
            <person name="Ptitsyn A."/>
            <person name="Khanna P."/>
            <person name="Romanova D.Y."/>
            <person name="Williams P."/>
            <person name="Greenwood S.J."/>
            <person name="Moroz L.L."/>
            <person name="Walt D.R."/>
            <person name="Bodnar A.G."/>
        </authorList>
    </citation>
    <scope>NUCLEOTIDE SEQUENCE</scope>
    <source>
        <strain evidence="1">GMGI-L3</strain>
    </source>
</reference>
<dbReference type="EMBL" id="JAHLQT010011632">
    <property type="protein sequence ID" value="KAG7172082.1"/>
    <property type="molecule type" value="Genomic_DNA"/>
</dbReference>
<comment type="caution">
    <text evidence="1">The sequence shown here is derived from an EMBL/GenBank/DDBJ whole genome shotgun (WGS) entry which is preliminary data.</text>
</comment>
<evidence type="ECO:0000313" key="1">
    <source>
        <dbReference type="EMBL" id="KAG7172082.1"/>
    </source>
</evidence>
<evidence type="ECO:0000313" key="2">
    <source>
        <dbReference type="Proteomes" id="UP000747542"/>
    </source>
</evidence>
<keyword evidence="2" id="KW-1185">Reference proteome</keyword>
<dbReference type="AlphaFoldDB" id="A0A8J5TE25"/>